<feature type="compositionally biased region" description="Polar residues" evidence="1">
    <location>
        <begin position="91"/>
        <end position="100"/>
    </location>
</feature>
<feature type="compositionally biased region" description="Low complexity" evidence="1">
    <location>
        <begin position="39"/>
        <end position="62"/>
    </location>
</feature>
<evidence type="ECO:0000256" key="1">
    <source>
        <dbReference type="SAM" id="MobiDB-lite"/>
    </source>
</evidence>
<sequence length="167" mass="17943">MQLLSGELEFCRGHAGLFHPNQSSHPACPCPTESCPPRSSTNKSSNTSTNNSKLLQPQQLQQQPPPCVTHAFRSVREPSSSSCQPSNPSPAQQIVSKSCATATANISRRKDFSHPPAPTTPALAADPPKAIQHTNMDSAQAKQLESAKTFTEQYSLPDDITITPILV</sequence>
<keyword evidence="3" id="KW-1185">Reference proteome</keyword>
<dbReference type="AlphaFoldDB" id="A0A8J2KSA1"/>
<reference evidence="2" key="1">
    <citation type="submission" date="2021-06" db="EMBL/GenBank/DDBJ databases">
        <authorList>
            <person name="Hodson N. C."/>
            <person name="Mongue J. A."/>
            <person name="Jaron S. K."/>
        </authorList>
    </citation>
    <scope>NUCLEOTIDE SEQUENCE</scope>
</reference>
<accession>A0A8J2KSA1</accession>
<dbReference type="EMBL" id="CAJVCH010525796">
    <property type="protein sequence ID" value="CAG7822234.1"/>
    <property type="molecule type" value="Genomic_DNA"/>
</dbReference>
<feature type="compositionally biased region" description="Low complexity" evidence="1">
    <location>
        <begin position="78"/>
        <end position="90"/>
    </location>
</feature>
<comment type="caution">
    <text evidence="2">The sequence shown here is derived from an EMBL/GenBank/DDBJ whole genome shotgun (WGS) entry which is preliminary data.</text>
</comment>
<proteinExistence type="predicted"/>
<feature type="non-terminal residue" evidence="2">
    <location>
        <position position="1"/>
    </location>
</feature>
<gene>
    <name evidence="2" type="ORF">AFUS01_LOCUS32517</name>
</gene>
<feature type="region of interest" description="Disordered" evidence="1">
    <location>
        <begin position="22"/>
        <end position="100"/>
    </location>
</feature>
<evidence type="ECO:0000313" key="2">
    <source>
        <dbReference type="EMBL" id="CAG7822234.1"/>
    </source>
</evidence>
<dbReference type="Proteomes" id="UP000708208">
    <property type="component" value="Unassembled WGS sequence"/>
</dbReference>
<evidence type="ECO:0000313" key="3">
    <source>
        <dbReference type="Proteomes" id="UP000708208"/>
    </source>
</evidence>
<name>A0A8J2KSA1_9HEXA</name>
<organism evidence="2 3">
    <name type="scientific">Allacma fusca</name>
    <dbReference type="NCBI Taxonomy" id="39272"/>
    <lineage>
        <taxon>Eukaryota</taxon>
        <taxon>Metazoa</taxon>
        <taxon>Ecdysozoa</taxon>
        <taxon>Arthropoda</taxon>
        <taxon>Hexapoda</taxon>
        <taxon>Collembola</taxon>
        <taxon>Symphypleona</taxon>
        <taxon>Sminthuridae</taxon>
        <taxon>Allacma</taxon>
    </lineage>
</organism>
<protein>
    <submittedName>
        <fullName evidence="2">Uncharacterized protein</fullName>
    </submittedName>
</protein>